<evidence type="ECO:0000256" key="1">
    <source>
        <dbReference type="SAM" id="Coils"/>
    </source>
</evidence>
<dbReference type="RefSeq" id="WP_002709931.1">
    <property type="nucleotide sequence ID" value="NZ_JH651384.1"/>
</dbReference>
<feature type="transmembrane region" description="Helical" evidence="2">
    <location>
        <begin position="39"/>
        <end position="58"/>
    </location>
</feature>
<dbReference type="SUPFAM" id="SSF46894">
    <property type="entry name" value="C-terminal effector domain of the bipartite response regulators"/>
    <property type="match status" value="1"/>
</dbReference>
<keyword evidence="2" id="KW-1133">Transmembrane helix</keyword>
<keyword evidence="2" id="KW-0472">Membrane</keyword>
<keyword evidence="5" id="KW-1185">Reference proteome</keyword>
<keyword evidence="2" id="KW-0812">Transmembrane</keyword>
<evidence type="ECO:0000259" key="3">
    <source>
        <dbReference type="SMART" id="SM00421"/>
    </source>
</evidence>
<gene>
    <name evidence="4" type="ORF">Thini_3532</name>
</gene>
<dbReference type="InterPro" id="IPR000792">
    <property type="entry name" value="Tscrpt_reg_LuxR_C"/>
</dbReference>
<feature type="coiled-coil region" evidence="1">
    <location>
        <begin position="82"/>
        <end position="109"/>
    </location>
</feature>
<dbReference type="SMART" id="SM00421">
    <property type="entry name" value="HTH_LUXR"/>
    <property type="match status" value="1"/>
</dbReference>
<dbReference type="InterPro" id="IPR016032">
    <property type="entry name" value="Sig_transdc_resp-reg_C-effctor"/>
</dbReference>
<dbReference type="GO" id="GO:0003677">
    <property type="term" value="F:DNA binding"/>
    <property type="evidence" value="ECO:0007669"/>
    <property type="project" value="InterPro"/>
</dbReference>
<evidence type="ECO:0000313" key="5">
    <source>
        <dbReference type="Proteomes" id="UP000005317"/>
    </source>
</evidence>
<protein>
    <submittedName>
        <fullName evidence="4">Regulatory protein LuxR</fullName>
    </submittedName>
</protein>
<evidence type="ECO:0000313" key="4">
    <source>
        <dbReference type="EMBL" id="EIJ36040.1"/>
    </source>
</evidence>
<dbReference type="Gene3D" id="1.10.10.10">
    <property type="entry name" value="Winged helix-like DNA-binding domain superfamily/Winged helix DNA-binding domain"/>
    <property type="match status" value="1"/>
</dbReference>
<proteinExistence type="predicted"/>
<sequence length="183" mass="21241">MSMFRSKESLFVILLVCITFLNGIDFYHDMQEDDHNQLHLVLEALIILVSLSGISYLIREVRQRRREIDTLAKQLKTTRADLSATRETLDETRASLSELDNKRLQASRQYGEVIQEQLGAWDFTPSEKEVALLLLKGLSFEEIANVRDTKEKTVRQQATAIYRKSGLNGRHEFAAWFFEDFLQ</sequence>
<feature type="domain" description="HTH luxR-type" evidence="3">
    <location>
        <begin position="120"/>
        <end position="177"/>
    </location>
</feature>
<dbReference type="GO" id="GO:0006355">
    <property type="term" value="P:regulation of DNA-templated transcription"/>
    <property type="evidence" value="ECO:0007669"/>
    <property type="project" value="InterPro"/>
</dbReference>
<organism evidence="4 5">
    <name type="scientific">Thiothrix nivea (strain ATCC 35100 / DSM 5205 / JP2)</name>
    <dbReference type="NCBI Taxonomy" id="870187"/>
    <lineage>
        <taxon>Bacteria</taxon>
        <taxon>Pseudomonadati</taxon>
        <taxon>Pseudomonadota</taxon>
        <taxon>Gammaproteobacteria</taxon>
        <taxon>Thiotrichales</taxon>
        <taxon>Thiotrichaceae</taxon>
        <taxon>Thiothrix</taxon>
    </lineage>
</organism>
<name>A0A656HL60_THINJ</name>
<dbReference type="AlphaFoldDB" id="A0A656HL60"/>
<dbReference type="InterPro" id="IPR036388">
    <property type="entry name" value="WH-like_DNA-bd_sf"/>
</dbReference>
<dbReference type="Proteomes" id="UP000005317">
    <property type="component" value="Unassembled WGS sequence"/>
</dbReference>
<dbReference type="EMBL" id="JH651384">
    <property type="protein sequence ID" value="EIJ36040.1"/>
    <property type="molecule type" value="Genomic_DNA"/>
</dbReference>
<accession>A0A656HL60</accession>
<reference evidence="5" key="1">
    <citation type="journal article" date="2011" name="Stand. Genomic Sci.">
        <title>Genome sequence of the filamentous, gliding Thiothrix nivea neotype strain (JP2(T)).</title>
        <authorList>
            <person name="Lapidus A."/>
            <person name="Nolan M."/>
            <person name="Lucas S."/>
            <person name="Glavina Del Rio T."/>
            <person name="Tice H."/>
            <person name="Cheng J.F."/>
            <person name="Tapia R."/>
            <person name="Han C."/>
            <person name="Goodwin L."/>
            <person name="Pitluck S."/>
            <person name="Liolios K."/>
            <person name="Pagani I."/>
            <person name="Ivanova N."/>
            <person name="Huntemann M."/>
            <person name="Mavromatis K."/>
            <person name="Mikhailova N."/>
            <person name="Pati A."/>
            <person name="Chen A."/>
            <person name="Palaniappan K."/>
            <person name="Land M."/>
            <person name="Brambilla E.M."/>
            <person name="Rohde M."/>
            <person name="Abt B."/>
            <person name="Verbarg S."/>
            <person name="Goker M."/>
            <person name="Bristow J."/>
            <person name="Eisen J.A."/>
            <person name="Markowitz V."/>
            <person name="Hugenholtz P."/>
            <person name="Kyrpides N.C."/>
            <person name="Klenk H.P."/>
            <person name="Woyke T."/>
        </authorList>
    </citation>
    <scope>NUCLEOTIDE SEQUENCE [LARGE SCALE GENOMIC DNA]</scope>
    <source>
        <strain evidence="5">ATCC 35100 / DSM 5205 / JP2</strain>
    </source>
</reference>
<evidence type="ECO:0000256" key="2">
    <source>
        <dbReference type="SAM" id="Phobius"/>
    </source>
</evidence>
<keyword evidence="1" id="KW-0175">Coiled coil</keyword>